<evidence type="ECO:0000256" key="1">
    <source>
        <dbReference type="ARBA" id="ARBA00006484"/>
    </source>
</evidence>
<dbReference type="RefSeq" id="WP_185008328.1">
    <property type="nucleotide sequence ID" value="NZ_BAAAUI010000014.1"/>
</dbReference>
<feature type="region of interest" description="Disordered" evidence="3">
    <location>
        <begin position="262"/>
        <end position="286"/>
    </location>
</feature>
<dbReference type="PANTHER" id="PTHR24320">
    <property type="entry name" value="RETINOL DEHYDROGENASE"/>
    <property type="match status" value="1"/>
</dbReference>
<sequence>MPKKNPTTWPVPTQHGRRALVTGANSGIGLETARALATAGATVILAGRDHTKLTTAAADIRTTTPNAKLQLLPLDLANLASIKDAAADLLTQGRPLDLLINNAGVMAVPDRRRTHDGFELTFGTNHLGHFALTGRLLPLLLAAPKPRVVTVSAAVARTPGTTLTDPNSEQTYRPMAAYTKSKYANVVFANELARRATKTPLTSVSVHPGTSMTGLQRHTPRLIQALANALLEPLLGQSPAEAALPSLYAATSPEVRPGQFFAPTGRRELRGTPGQVPLPPETTGQEVGHTLWSRSETLTQVHYDFPA</sequence>
<dbReference type="AlphaFoldDB" id="A0A7W7FY18"/>
<comment type="similarity">
    <text evidence="1">Belongs to the short-chain dehydrogenases/reductases (SDR) family.</text>
</comment>
<gene>
    <name evidence="4" type="ORF">HNR67_007738</name>
</gene>
<dbReference type="Pfam" id="PF00106">
    <property type="entry name" value="adh_short"/>
    <property type="match status" value="1"/>
</dbReference>
<evidence type="ECO:0000256" key="2">
    <source>
        <dbReference type="ARBA" id="ARBA00023002"/>
    </source>
</evidence>
<dbReference type="CDD" id="cd05327">
    <property type="entry name" value="retinol-DH_like_SDR_c_like"/>
    <property type="match status" value="1"/>
</dbReference>
<protein>
    <submittedName>
        <fullName evidence="4">NAD(P)-dependent dehydrogenase (Short-subunit alcohol dehydrogenase family)</fullName>
    </submittedName>
</protein>
<dbReference type="InterPro" id="IPR036291">
    <property type="entry name" value="NAD(P)-bd_dom_sf"/>
</dbReference>
<accession>A0A7W7FY18</accession>
<reference evidence="4 5" key="1">
    <citation type="submission" date="2020-08" db="EMBL/GenBank/DDBJ databases">
        <title>Sequencing the genomes of 1000 actinobacteria strains.</title>
        <authorList>
            <person name="Klenk H.-P."/>
        </authorList>
    </citation>
    <scope>NUCLEOTIDE SEQUENCE [LARGE SCALE GENOMIC DNA]</scope>
    <source>
        <strain evidence="4 5">DSM 44230</strain>
    </source>
</reference>
<keyword evidence="5" id="KW-1185">Reference proteome</keyword>
<evidence type="ECO:0000256" key="3">
    <source>
        <dbReference type="SAM" id="MobiDB-lite"/>
    </source>
</evidence>
<dbReference type="SUPFAM" id="SSF51735">
    <property type="entry name" value="NAD(P)-binding Rossmann-fold domains"/>
    <property type="match status" value="1"/>
</dbReference>
<keyword evidence="2" id="KW-0560">Oxidoreductase</keyword>
<name>A0A7W7FY18_9PSEU</name>
<dbReference type="GO" id="GO:0016491">
    <property type="term" value="F:oxidoreductase activity"/>
    <property type="evidence" value="ECO:0007669"/>
    <property type="project" value="UniProtKB-KW"/>
</dbReference>
<comment type="caution">
    <text evidence="4">The sequence shown here is derived from an EMBL/GenBank/DDBJ whole genome shotgun (WGS) entry which is preliminary data.</text>
</comment>
<dbReference type="PANTHER" id="PTHR24320:SF148">
    <property type="entry name" value="NAD(P)-BINDING ROSSMANN-FOLD SUPERFAMILY PROTEIN"/>
    <property type="match status" value="1"/>
</dbReference>
<dbReference type="NCBIfam" id="NF004846">
    <property type="entry name" value="PRK06197.1"/>
    <property type="match status" value="1"/>
</dbReference>
<dbReference type="PRINTS" id="PR00081">
    <property type="entry name" value="GDHRDH"/>
</dbReference>
<proteinExistence type="inferred from homology"/>
<dbReference type="Proteomes" id="UP000533598">
    <property type="component" value="Unassembled WGS sequence"/>
</dbReference>
<dbReference type="InterPro" id="IPR002347">
    <property type="entry name" value="SDR_fam"/>
</dbReference>
<evidence type="ECO:0000313" key="4">
    <source>
        <dbReference type="EMBL" id="MBB4681620.1"/>
    </source>
</evidence>
<evidence type="ECO:0000313" key="5">
    <source>
        <dbReference type="Proteomes" id="UP000533598"/>
    </source>
</evidence>
<dbReference type="EMBL" id="JACHMH010000001">
    <property type="protein sequence ID" value="MBB4681620.1"/>
    <property type="molecule type" value="Genomic_DNA"/>
</dbReference>
<dbReference type="Gene3D" id="3.40.50.720">
    <property type="entry name" value="NAD(P)-binding Rossmann-like Domain"/>
    <property type="match status" value="1"/>
</dbReference>
<organism evidence="4 5">
    <name type="scientific">Crossiella cryophila</name>
    <dbReference type="NCBI Taxonomy" id="43355"/>
    <lineage>
        <taxon>Bacteria</taxon>
        <taxon>Bacillati</taxon>
        <taxon>Actinomycetota</taxon>
        <taxon>Actinomycetes</taxon>
        <taxon>Pseudonocardiales</taxon>
        <taxon>Pseudonocardiaceae</taxon>
        <taxon>Crossiella</taxon>
    </lineage>
</organism>
<dbReference type="NCBIfam" id="NF004513">
    <property type="entry name" value="PRK05854.1"/>
    <property type="match status" value="1"/>
</dbReference>